<proteinExistence type="predicted"/>
<sequence>MKAVKAKQDKASMTFINVVSVAVPLVVAILLGIRQKLDIGAWTKVLPHVIGAINTLTSVLLIYGLFLIKQKQIERHKKIMTIAFGLGGLFLVCYVLYHLTNPSTSFGGEGFVKYIYYFVLISHILLSLVVLPLVLRTYFFAWINEYEMHRKLTKYAFPIWLYVSITGVIAYLMIRPYYV</sequence>
<feature type="transmembrane region" description="Helical" evidence="1">
    <location>
        <begin position="79"/>
        <end position="99"/>
    </location>
</feature>
<dbReference type="Proteomes" id="UP000002875">
    <property type="component" value="Chromosome"/>
</dbReference>
<dbReference type="InterPro" id="IPR007352">
    <property type="entry name" value="DUF420"/>
</dbReference>
<evidence type="ECO:0000313" key="2">
    <source>
        <dbReference type="EMBL" id="AFK02869.1"/>
    </source>
</evidence>
<reference evidence="2 3" key="1">
    <citation type="submission" date="2011-07" db="EMBL/GenBank/DDBJ databases">
        <title>The complete genome of chromosome of Emticicia oligotrophica DSM 17448.</title>
        <authorList>
            <consortium name="US DOE Joint Genome Institute (JGI-PGF)"/>
            <person name="Lucas S."/>
            <person name="Han J."/>
            <person name="Lapidus A."/>
            <person name="Bruce D."/>
            <person name="Goodwin L."/>
            <person name="Pitluck S."/>
            <person name="Peters L."/>
            <person name="Kyrpides N."/>
            <person name="Mavromatis K."/>
            <person name="Ivanova N."/>
            <person name="Ovchinnikova G."/>
            <person name="Teshima H."/>
            <person name="Detter J.C."/>
            <person name="Tapia R."/>
            <person name="Han C."/>
            <person name="Land M."/>
            <person name="Hauser L."/>
            <person name="Markowitz V."/>
            <person name="Cheng J.-F."/>
            <person name="Hugenholtz P."/>
            <person name="Woyke T."/>
            <person name="Wu D."/>
            <person name="Tindall B."/>
            <person name="Pomrenke H."/>
            <person name="Brambilla E."/>
            <person name="Klenk H.-P."/>
            <person name="Eisen J.A."/>
        </authorList>
    </citation>
    <scope>NUCLEOTIDE SEQUENCE [LARGE SCALE GENOMIC DNA]</scope>
    <source>
        <strain evidence="2 3">DSM 17448</strain>
    </source>
</reference>
<keyword evidence="3" id="KW-1185">Reference proteome</keyword>
<feature type="transmembrane region" description="Helical" evidence="1">
    <location>
        <begin position="45"/>
        <end position="67"/>
    </location>
</feature>
<protein>
    <recommendedName>
        <fullName evidence="4">DUF420 domain-containing protein</fullName>
    </recommendedName>
</protein>
<keyword evidence="1" id="KW-1133">Transmembrane helix</keyword>
<organism evidence="2 3">
    <name type="scientific">Emticicia oligotrophica (strain DSM 17448 / CIP 109782 / MTCC 6937 / GPTSA100-15)</name>
    <dbReference type="NCBI Taxonomy" id="929562"/>
    <lineage>
        <taxon>Bacteria</taxon>
        <taxon>Pseudomonadati</taxon>
        <taxon>Bacteroidota</taxon>
        <taxon>Cytophagia</taxon>
        <taxon>Cytophagales</taxon>
        <taxon>Leadbetterellaceae</taxon>
        <taxon>Emticicia</taxon>
    </lineage>
</organism>
<feature type="transmembrane region" description="Helical" evidence="1">
    <location>
        <begin position="12"/>
        <end position="33"/>
    </location>
</feature>
<evidence type="ECO:0008006" key="4">
    <source>
        <dbReference type="Google" id="ProtNLM"/>
    </source>
</evidence>
<dbReference type="EMBL" id="CP002961">
    <property type="protein sequence ID" value="AFK02869.1"/>
    <property type="molecule type" value="Genomic_DNA"/>
</dbReference>
<evidence type="ECO:0000313" key="3">
    <source>
        <dbReference type="Proteomes" id="UP000002875"/>
    </source>
</evidence>
<feature type="transmembrane region" description="Helical" evidence="1">
    <location>
        <begin position="155"/>
        <end position="174"/>
    </location>
</feature>
<name>A0ABM5N0E6_EMTOG</name>
<keyword evidence="1" id="KW-0812">Transmembrane</keyword>
<evidence type="ECO:0000256" key="1">
    <source>
        <dbReference type="SAM" id="Phobius"/>
    </source>
</evidence>
<dbReference type="RefSeq" id="WP_015028569.1">
    <property type="nucleotide sequence ID" value="NC_018748.1"/>
</dbReference>
<accession>A0ABM5N0E6</accession>
<gene>
    <name evidence="2" type="ordered locus">Emtol_1727</name>
</gene>
<dbReference type="PANTHER" id="PTHR37692">
    <property type="entry name" value="HYPOTHETICAL MEMBRANE SPANNING PROTEIN"/>
    <property type="match status" value="1"/>
</dbReference>
<keyword evidence="1" id="KW-0472">Membrane</keyword>
<feature type="transmembrane region" description="Helical" evidence="1">
    <location>
        <begin position="114"/>
        <end position="135"/>
    </location>
</feature>
<dbReference type="PANTHER" id="PTHR37692:SF1">
    <property type="entry name" value="DUF420 DOMAIN-CONTAINING PROTEIN"/>
    <property type="match status" value="1"/>
</dbReference>
<dbReference type="Pfam" id="PF04238">
    <property type="entry name" value="DUF420"/>
    <property type="match status" value="1"/>
</dbReference>